<feature type="binding site" evidence="7">
    <location>
        <position position="328"/>
    </location>
    <ligand>
        <name>carbamoyl phosphate</name>
        <dbReference type="ChEBI" id="CHEBI:58228"/>
    </ligand>
</feature>
<evidence type="ECO:0000259" key="9">
    <source>
        <dbReference type="Pfam" id="PF00185"/>
    </source>
</evidence>
<comment type="pathway">
    <text evidence="1 7">Pyrimidine metabolism; UMP biosynthesis via de novo pathway; (S)-dihydroorotate from bicarbonate: step 2/3.</text>
</comment>
<evidence type="ECO:0000256" key="1">
    <source>
        <dbReference type="ARBA" id="ARBA00004852"/>
    </source>
</evidence>
<feature type="binding site" evidence="7">
    <location>
        <position position="121"/>
    </location>
    <ligand>
        <name>L-aspartate</name>
        <dbReference type="ChEBI" id="CHEBI:29991"/>
    </ligand>
</feature>
<keyword evidence="3 7" id="KW-0808">Transferase</keyword>
<feature type="domain" description="Aspartate/ornithine carbamoyltransferase Asp/Orn-binding" evidence="9">
    <location>
        <begin position="203"/>
        <end position="367"/>
    </location>
</feature>
<dbReference type="EC" id="2.1.3.2" evidence="7"/>
<evidence type="ECO:0000256" key="2">
    <source>
        <dbReference type="ARBA" id="ARBA00008896"/>
    </source>
</evidence>
<dbReference type="HAMAP" id="MF_00001">
    <property type="entry name" value="Asp_carb_tr"/>
    <property type="match status" value="1"/>
</dbReference>
<feature type="binding site" evidence="7">
    <location>
        <position position="329"/>
    </location>
    <ligand>
        <name>carbamoyl phosphate</name>
        <dbReference type="ChEBI" id="CHEBI:58228"/>
    </ligand>
</feature>
<feature type="binding site" evidence="7">
    <location>
        <position position="216"/>
    </location>
    <ligand>
        <name>L-aspartate</name>
        <dbReference type="ChEBI" id="CHEBI:29991"/>
    </ligand>
</feature>
<dbReference type="InterPro" id="IPR036901">
    <property type="entry name" value="Asp/Orn_carbamoylTrfase_sf"/>
</dbReference>
<dbReference type="PANTHER" id="PTHR45753:SF6">
    <property type="entry name" value="ASPARTATE CARBAMOYLTRANSFERASE"/>
    <property type="match status" value="1"/>
</dbReference>
<feature type="compositionally biased region" description="Low complexity" evidence="8">
    <location>
        <begin position="12"/>
        <end position="23"/>
    </location>
</feature>
<evidence type="ECO:0000256" key="5">
    <source>
        <dbReference type="ARBA" id="ARBA00043884"/>
    </source>
</evidence>
<feature type="binding site" evidence="7">
    <location>
        <position position="176"/>
    </location>
    <ligand>
        <name>carbamoyl phosphate</name>
        <dbReference type="ChEBI" id="CHEBI:58228"/>
    </ligand>
</feature>
<dbReference type="InterPro" id="IPR006131">
    <property type="entry name" value="Asp_carbamoyltransf_Asp/Orn-bd"/>
</dbReference>
<dbReference type="PRINTS" id="PR00100">
    <property type="entry name" value="AOTCASE"/>
</dbReference>
<dbReference type="GO" id="GO:0005829">
    <property type="term" value="C:cytosol"/>
    <property type="evidence" value="ECO:0007669"/>
    <property type="project" value="TreeGrafter"/>
</dbReference>
<dbReference type="AlphaFoldDB" id="A0A6B1F8I4"/>
<organism evidence="11">
    <name type="scientific">Synechococcus sp. SB0676_bin_10</name>
    <dbReference type="NCBI Taxonomy" id="2604869"/>
    <lineage>
        <taxon>Bacteria</taxon>
        <taxon>Bacillati</taxon>
        <taxon>Cyanobacteriota</taxon>
        <taxon>Cyanophyceae</taxon>
        <taxon>Synechococcales</taxon>
        <taxon>Synechococcaceae</taxon>
        <taxon>Synechococcus</taxon>
    </lineage>
</organism>
<evidence type="ECO:0000259" key="10">
    <source>
        <dbReference type="Pfam" id="PF02729"/>
    </source>
</evidence>
<proteinExistence type="inferred from homology"/>
<dbReference type="SUPFAM" id="SSF53671">
    <property type="entry name" value="Aspartate/ornithine carbamoyltransferase"/>
    <property type="match status" value="1"/>
</dbReference>
<keyword evidence="4 7" id="KW-0665">Pyrimidine biosynthesis</keyword>
<comment type="subunit">
    <text evidence="7">Heterododecamer (2C3:3R2) of six catalytic PyrB chains organized as two trimers (C3), and six regulatory PyrI chains organized as three dimers (R2).</text>
</comment>
<evidence type="ECO:0000256" key="7">
    <source>
        <dbReference type="HAMAP-Rule" id="MF_00001"/>
    </source>
</evidence>
<dbReference type="GO" id="GO:0006520">
    <property type="term" value="P:amino acid metabolic process"/>
    <property type="evidence" value="ECO:0007669"/>
    <property type="project" value="InterPro"/>
</dbReference>
<evidence type="ECO:0000256" key="8">
    <source>
        <dbReference type="SAM" id="MobiDB-lite"/>
    </source>
</evidence>
<name>A0A6B1F8I4_9SYNE</name>
<dbReference type="GO" id="GO:0006207">
    <property type="term" value="P:'de novo' pyrimidine nucleobase biosynthetic process"/>
    <property type="evidence" value="ECO:0007669"/>
    <property type="project" value="InterPro"/>
</dbReference>
<dbReference type="GO" id="GO:0004070">
    <property type="term" value="F:aspartate carbamoyltransferase activity"/>
    <property type="evidence" value="ECO:0007669"/>
    <property type="project" value="UniProtKB-UniRule"/>
</dbReference>
<dbReference type="InterPro" id="IPR002082">
    <property type="entry name" value="Asp_carbamoyltransf"/>
</dbReference>
<feature type="domain" description="Aspartate/ornithine carbamoyltransferase carbamoyl-P binding" evidence="10">
    <location>
        <begin position="41"/>
        <end position="188"/>
    </location>
</feature>
<dbReference type="InterPro" id="IPR006130">
    <property type="entry name" value="Asp/Orn_carbamoylTrfase"/>
</dbReference>
<feature type="binding site" evidence="7">
    <location>
        <position position="93"/>
    </location>
    <ligand>
        <name>carbamoyl phosphate</name>
        <dbReference type="ChEBI" id="CHEBI:58228"/>
    </ligand>
</feature>
<dbReference type="NCBIfam" id="NF002032">
    <property type="entry name" value="PRK00856.1"/>
    <property type="match status" value="1"/>
</dbReference>
<reference evidence="11" key="1">
    <citation type="submission" date="2019-09" db="EMBL/GenBank/DDBJ databases">
        <title>Characterisation of the sponge microbiome using genome-centric metagenomics.</title>
        <authorList>
            <person name="Engelberts J.P."/>
            <person name="Robbins S.J."/>
            <person name="De Goeij J.M."/>
            <person name="Aranda M."/>
            <person name="Bell S.C."/>
            <person name="Webster N.S."/>
        </authorList>
    </citation>
    <scope>NUCLEOTIDE SEQUENCE</scope>
    <source>
        <strain evidence="11">SB0676_bin_10</strain>
    </source>
</reference>
<feature type="binding site" evidence="7">
    <location>
        <position position="143"/>
    </location>
    <ligand>
        <name>carbamoyl phosphate</name>
        <dbReference type="ChEBI" id="CHEBI:58228"/>
    </ligand>
</feature>
<evidence type="ECO:0000256" key="3">
    <source>
        <dbReference type="ARBA" id="ARBA00022679"/>
    </source>
</evidence>
<accession>A0A6B1F8I4</accession>
<evidence type="ECO:0000256" key="4">
    <source>
        <dbReference type="ARBA" id="ARBA00022975"/>
    </source>
</evidence>
<dbReference type="InterPro" id="IPR006132">
    <property type="entry name" value="Asp/Orn_carbamoyltranf_P-bd"/>
</dbReference>
<feature type="binding site" evidence="7">
    <location>
        <position position="94"/>
    </location>
    <ligand>
        <name>carbamoyl phosphate</name>
        <dbReference type="ChEBI" id="CHEBI:58228"/>
    </ligand>
</feature>
<dbReference type="GO" id="GO:0044205">
    <property type="term" value="P:'de novo' UMP biosynthetic process"/>
    <property type="evidence" value="ECO:0007669"/>
    <property type="project" value="UniProtKB-UniRule"/>
</dbReference>
<gene>
    <name evidence="7" type="primary">pyrB</name>
    <name evidence="11" type="ORF">F4162_05785</name>
</gene>
<dbReference type="Pfam" id="PF00185">
    <property type="entry name" value="OTCace"/>
    <property type="match status" value="1"/>
</dbReference>
<dbReference type="PRINTS" id="PR00101">
    <property type="entry name" value="ATCASE"/>
</dbReference>
<feature type="compositionally biased region" description="Basic residues" evidence="8">
    <location>
        <begin position="1"/>
        <end position="11"/>
    </location>
</feature>
<dbReference type="Pfam" id="PF02729">
    <property type="entry name" value="OTCace_N"/>
    <property type="match status" value="1"/>
</dbReference>
<comment type="catalytic activity">
    <reaction evidence="6 7">
        <text>carbamoyl phosphate + L-aspartate = N-carbamoyl-L-aspartate + phosphate + H(+)</text>
        <dbReference type="Rhea" id="RHEA:20013"/>
        <dbReference type="ChEBI" id="CHEBI:15378"/>
        <dbReference type="ChEBI" id="CHEBI:29991"/>
        <dbReference type="ChEBI" id="CHEBI:32814"/>
        <dbReference type="ChEBI" id="CHEBI:43474"/>
        <dbReference type="ChEBI" id="CHEBI:58228"/>
        <dbReference type="EC" id="2.1.3.2"/>
    </reaction>
</comment>
<comment type="caution">
    <text evidence="11">The sequence shown here is derived from an EMBL/GenBank/DDBJ whole genome shotgun (WGS) entry which is preliminary data.</text>
</comment>
<dbReference type="NCBIfam" id="TIGR00670">
    <property type="entry name" value="asp_carb_tr"/>
    <property type="match status" value="1"/>
</dbReference>
<protein>
    <recommendedName>
        <fullName evidence="7">Aspartate carbamoyltransferase</fullName>
        <ecNumber evidence="7">2.1.3.2</ecNumber>
    </recommendedName>
    <alternativeName>
        <fullName evidence="7">Aspartate transcarbamylase</fullName>
        <shortName evidence="7">ATCase</shortName>
    </alternativeName>
</protein>
<feature type="region of interest" description="Disordered" evidence="8">
    <location>
        <begin position="1"/>
        <end position="24"/>
    </location>
</feature>
<comment type="function">
    <text evidence="5 7">Catalyzes the condensation of carbamoyl phosphate and aspartate to form carbamoyl aspartate and inorganic phosphate, the committed step in the de novo pyrimidine nucleotide biosynthesis pathway.</text>
</comment>
<dbReference type="EMBL" id="VYDO01000186">
    <property type="protein sequence ID" value="MYG38487.1"/>
    <property type="molecule type" value="Genomic_DNA"/>
</dbReference>
<sequence length="373" mass="40311">MVSGRQPRHQPPRSGGSTSPSSTLLEQPAAFGTLNNHWSHRHLLDLAVLGQQDFELVLELAERFRAIPSQGPRRLPALQGRLVATLFFEPSTRTRNSFEIAARRLSADVASFTPASSALAKGESLLDTALTYAAMGAELLVVRHSGSGIPGVVARDLEAMGHRVAVLNAGDGLHGHPSQALLDLFTLARHFAPGQPTMAALAGRTIAIVGDILHSRVARSNLWALSAAGATIHLCGPSALLPNCFADFLAAMPPGCATDPIPHRGRVHLFRNLDEALTDVDAVITLRLQKERAQRHLIPNLEDYHRAYGITHTRLERCRAGAPVLHPGPVNRDVELSSQLLAEPQRCLVNRQVSHGIPIRMALLYLLATTLEP</sequence>
<evidence type="ECO:0000313" key="11">
    <source>
        <dbReference type="EMBL" id="MYG38487.1"/>
    </source>
</evidence>
<dbReference type="Gene3D" id="3.40.50.1370">
    <property type="entry name" value="Aspartate/ornithine carbamoyltransferase"/>
    <property type="match status" value="2"/>
</dbReference>
<dbReference type="PROSITE" id="PS00097">
    <property type="entry name" value="CARBAMOYLTRANSFERASE"/>
    <property type="match status" value="1"/>
</dbReference>
<evidence type="ECO:0000256" key="6">
    <source>
        <dbReference type="ARBA" id="ARBA00048859"/>
    </source>
</evidence>
<comment type="similarity">
    <text evidence="2 7">Belongs to the aspartate/ornithine carbamoyltransferase superfamily. ATCase family.</text>
</comment>
<dbReference type="PANTHER" id="PTHR45753">
    <property type="entry name" value="ORNITHINE CARBAMOYLTRANSFERASE, MITOCHONDRIAL"/>
    <property type="match status" value="1"/>
</dbReference>
<dbReference type="UniPathway" id="UPA00070">
    <property type="reaction ID" value="UER00116"/>
</dbReference>
<feature type="binding site" evidence="7">
    <location>
        <position position="179"/>
    </location>
    <ligand>
        <name>carbamoyl phosphate</name>
        <dbReference type="ChEBI" id="CHEBI:58228"/>
    </ligand>
</feature>
<dbReference type="GO" id="GO:0016597">
    <property type="term" value="F:amino acid binding"/>
    <property type="evidence" value="ECO:0007669"/>
    <property type="project" value="InterPro"/>
</dbReference>
<feature type="binding site" evidence="7">
    <location>
        <position position="287"/>
    </location>
    <ligand>
        <name>L-aspartate</name>
        <dbReference type="ChEBI" id="CHEBI:29991"/>
    </ligand>
</feature>